<feature type="non-terminal residue" evidence="2">
    <location>
        <position position="1"/>
    </location>
</feature>
<organism evidence="2 3">
    <name type="scientific">Cylindrobasidium torrendii FP15055 ss-10</name>
    <dbReference type="NCBI Taxonomy" id="1314674"/>
    <lineage>
        <taxon>Eukaryota</taxon>
        <taxon>Fungi</taxon>
        <taxon>Dikarya</taxon>
        <taxon>Basidiomycota</taxon>
        <taxon>Agaricomycotina</taxon>
        <taxon>Agaricomycetes</taxon>
        <taxon>Agaricomycetidae</taxon>
        <taxon>Agaricales</taxon>
        <taxon>Marasmiineae</taxon>
        <taxon>Physalacriaceae</taxon>
        <taxon>Cylindrobasidium</taxon>
    </lineage>
</organism>
<feature type="region of interest" description="Disordered" evidence="1">
    <location>
        <begin position="60"/>
        <end position="80"/>
    </location>
</feature>
<dbReference type="EMBL" id="KN880468">
    <property type="protein sequence ID" value="KIY70460.1"/>
    <property type="molecule type" value="Genomic_DNA"/>
</dbReference>
<accession>A0A0D7BJN6</accession>
<name>A0A0D7BJN6_9AGAR</name>
<keyword evidence="3" id="KW-1185">Reference proteome</keyword>
<dbReference type="AlphaFoldDB" id="A0A0D7BJN6"/>
<reference evidence="2 3" key="1">
    <citation type="journal article" date="2015" name="Fungal Genet. Biol.">
        <title>Evolution of novel wood decay mechanisms in Agaricales revealed by the genome sequences of Fistulina hepatica and Cylindrobasidium torrendii.</title>
        <authorList>
            <person name="Floudas D."/>
            <person name="Held B.W."/>
            <person name="Riley R."/>
            <person name="Nagy L.G."/>
            <person name="Koehler G."/>
            <person name="Ransdell A.S."/>
            <person name="Younus H."/>
            <person name="Chow J."/>
            <person name="Chiniquy J."/>
            <person name="Lipzen A."/>
            <person name="Tritt A."/>
            <person name="Sun H."/>
            <person name="Haridas S."/>
            <person name="LaButti K."/>
            <person name="Ohm R.A."/>
            <person name="Kues U."/>
            <person name="Blanchette R.A."/>
            <person name="Grigoriev I.V."/>
            <person name="Minto R.E."/>
            <person name="Hibbett D.S."/>
        </authorList>
    </citation>
    <scope>NUCLEOTIDE SEQUENCE [LARGE SCALE GENOMIC DNA]</scope>
    <source>
        <strain evidence="2 3">FP15055 ss-10</strain>
    </source>
</reference>
<proteinExistence type="predicted"/>
<evidence type="ECO:0000313" key="2">
    <source>
        <dbReference type="EMBL" id="KIY70460.1"/>
    </source>
</evidence>
<protein>
    <submittedName>
        <fullName evidence="2">Uncharacterized protein</fullName>
    </submittedName>
</protein>
<gene>
    <name evidence="2" type="ORF">CYLTODRAFT_419806</name>
</gene>
<evidence type="ECO:0000256" key="1">
    <source>
        <dbReference type="SAM" id="MobiDB-lite"/>
    </source>
</evidence>
<evidence type="ECO:0000313" key="3">
    <source>
        <dbReference type="Proteomes" id="UP000054007"/>
    </source>
</evidence>
<dbReference type="Proteomes" id="UP000054007">
    <property type="component" value="Unassembled WGS sequence"/>
</dbReference>
<feature type="compositionally biased region" description="Polar residues" evidence="1">
    <location>
        <begin position="70"/>
        <end position="80"/>
    </location>
</feature>
<sequence>MLPNGLAVTSWCVIISFPPQWYSGKHSPQSIVYPSPEPPTKCQPSAHQSAIRVPLLVPGGPGQAGGHAVSSCSKDLSTPR</sequence>